<dbReference type="RefSeq" id="WP_091712133.1">
    <property type="nucleotide sequence ID" value="NZ_FOSH01000005.1"/>
</dbReference>
<sequence length="1222" mass="139061">MTERSFFSSTSRPFYIYTGKTSTKSAGIRALRSLCHALNVSGMEAYVMEEWLQTDALRTPLLTPKDVLRHQQLGLTPIMVYPEVVHGNPMNMPFVARWLLNKPGAVGGDESFNPGEVMFAYSSDFIPEGLTLYILHIPSVNQAIFNNRNNPVDKKRNQSCYYANKYLLSGGQANQHPKDAVSLCQDVSLTPEQIAETLRQSEILYCYEPSAIITEARLCGCTVVMIESDFLTEKYDASVQGLGIVSSKASATEVKAAKAELTAFADEYTEYTESCWQFIDTFINHTHELFQEREQDNGSRQWVEQVLSFLYRSSLRSTMNISPPQTQISFNNRWLVNNAVNEDTVSRIATRMVSTWTVNPSFHLLILVNASELEALSNTIESLEQQLYQAWGLTILSNIPAPDAFSAVPENIEWVQISGENINQDIEQVVTAAQLDWIMQLIPGDKLAPHALLSFADTINLETNAQFIYSDELVDESKADIWFKPEFSLDYLRAYSYLGRSFIVIREAFEQVGGYSNLAYVHATDMAFKVYEQYQQSAFSHIPDVLLTSTPLDINKELLAENEWLTRHAHLNRSGISATISNPKNKPRFQTVYSTKNQPKVSIIVAHHNYVSYLARCLEELELNTTYINYEVVVVDVMSDVEDLEDVYAEASEMWAERFVSTRFEQKNYSAAINHGVNIASGDYIVVMSCFAMAVNGNWLNEMMPLLAREDVEIVGARILDDDNKIIHAGGVFGITDDVSGLFQGLDITEPGYMERAHCIQPYSSVSSACFGVEKQTFIKVGGLCENTFSDTRYAVMDLCLNIQQQGKNVIWSPYVTLFQDKKLAEQSNGVANYNLPREEYLVEKWSDLFTHDPFYNDNLSLRSRFFAPEVDIQRQWDPRFHDKTRVVVFPINGSGSGIYRMIAPMKALAEQGNVELTWMPFHEFKEQPLLPTLHELMRLEPDVLYVQQMLSDVTYEFLKQVKQQTQIKIVFSLDDLVTNLPKMSERKKLVFRDMRSRLRKTLVLCDHTIVSTEPLAELCRQYTDNVTVIPNRLESQRWLNLSSPQKKAHPKPRVGWAGANQHAGDLALMAHVVESLADRVDWVFMGMCPLELRPYVKEFHQFVSFNQYPQALAGLDLDLALAPLEEHPFNEAKSNLRLLEYGVMGWPVIASDIYPYQQDSAPVTLIPNDKAVWIETILAALAEPEKIAAQGRQLQNWVRQKFILEDHLQEWLKVFKSNKNK</sequence>
<dbReference type="STRING" id="45496.SAMN04488079_10551"/>
<dbReference type="AlphaFoldDB" id="A0A1I3WSV2"/>
<dbReference type="InterPro" id="IPR029044">
    <property type="entry name" value="Nucleotide-diphossugar_trans"/>
</dbReference>
<keyword evidence="3" id="KW-1185">Reference proteome</keyword>
<dbReference type="Gene3D" id="3.90.550.10">
    <property type="entry name" value="Spore Coat Polysaccharide Biosynthesis Protein SpsA, Chain A"/>
    <property type="match status" value="2"/>
</dbReference>
<dbReference type="Proteomes" id="UP000198924">
    <property type="component" value="Unassembled WGS sequence"/>
</dbReference>
<organism evidence="2 3">
    <name type="scientific">Methylophaga sulfidovorans</name>
    <dbReference type="NCBI Taxonomy" id="45496"/>
    <lineage>
        <taxon>Bacteria</taxon>
        <taxon>Pseudomonadati</taxon>
        <taxon>Pseudomonadota</taxon>
        <taxon>Gammaproteobacteria</taxon>
        <taxon>Thiotrichales</taxon>
        <taxon>Piscirickettsiaceae</taxon>
        <taxon>Methylophaga</taxon>
    </lineage>
</organism>
<dbReference type="SUPFAM" id="SSF53756">
    <property type="entry name" value="UDP-Glycosyltransferase/glycogen phosphorylase"/>
    <property type="match status" value="1"/>
</dbReference>
<dbReference type="PANTHER" id="PTHR43685">
    <property type="entry name" value="GLYCOSYLTRANSFERASE"/>
    <property type="match status" value="1"/>
</dbReference>
<feature type="domain" description="Glycosyltransferase 2-like" evidence="1">
    <location>
        <begin position="602"/>
        <end position="719"/>
    </location>
</feature>
<reference evidence="3" key="1">
    <citation type="submission" date="2016-10" db="EMBL/GenBank/DDBJ databases">
        <authorList>
            <person name="Varghese N."/>
            <person name="Submissions S."/>
        </authorList>
    </citation>
    <scope>NUCLEOTIDE SEQUENCE [LARGE SCALE GENOMIC DNA]</scope>
    <source>
        <strain evidence="3">DSM 11578</strain>
    </source>
</reference>
<dbReference type="GO" id="GO:0016740">
    <property type="term" value="F:transferase activity"/>
    <property type="evidence" value="ECO:0007669"/>
    <property type="project" value="UniProtKB-KW"/>
</dbReference>
<dbReference type="Gene3D" id="3.40.50.2000">
    <property type="entry name" value="Glycogen Phosphorylase B"/>
    <property type="match status" value="1"/>
</dbReference>
<gene>
    <name evidence="2" type="ORF">SAMN04488079_10551</name>
</gene>
<dbReference type="SUPFAM" id="SSF53448">
    <property type="entry name" value="Nucleotide-diphospho-sugar transferases"/>
    <property type="match status" value="2"/>
</dbReference>
<dbReference type="GO" id="GO:0044010">
    <property type="term" value="P:single-species biofilm formation"/>
    <property type="evidence" value="ECO:0007669"/>
    <property type="project" value="TreeGrafter"/>
</dbReference>
<proteinExistence type="predicted"/>
<name>A0A1I3WSV2_9GAMM</name>
<dbReference type="EMBL" id="FOSH01000005">
    <property type="protein sequence ID" value="SFK10595.1"/>
    <property type="molecule type" value="Genomic_DNA"/>
</dbReference>
<dbReference type="InterPro" id="IPR050834">
    <property type="entry name" value="Glycosyltransf_2"/>
</dbReference>
<protein>
    <submittedName>
        <fullName evidence="2">Glycosyltransferase, GT2 family</fullName>
    </submittedName>
</protein>
<evidence type="ECO:0000259" key="1">
    <source>
        <dbReference type="Pfam" id="PF00535"/>
    </source>
</evidence>
<dbReference type="PANTHER" id="PTHR43685:SF2">
    <property type="entry name" value="GLYCOSYLTRANSFERASE 2-LIKE DOMAIN-CONTAINING PROTEIN"/>
    <property type="match status" value="1"/>
</dbReference>
<dbReference type="InterPro" id="IPR001173">
    <property type="entry name" value="Glyco_trans_2-like"/>
</dbReference>
<dbReference type="OrthoDB" id="9179784at2"/>
<accession>A0A1I3WSV2</accession>
<keyword evidence="2" id="KW-0808">Transferase</keyword>
<evidence type="ECO:0000313" key="3">
    <source>
        <dbReference type="Proteomes" id="UP000198924"/>
    </source>
</evidence>
<evidence type="ECO:0000313" key="2">
    <source>
        <dbReference type="EMBL" id="SFK10595.1"/>
    </source>
</evidence>
<dbReference type="Pfam" id="PF00535">
    <property type="entry name" value="Glycos_transf_2"/>
    <property type="match status" value="1"/>
</dbReference>